<dbReference type="InterPro" id="IPR006070">
    <property type="entry name" value="Sua5-like_dom"/>
</dbReference>
<name>A0A0K9PYH4_ZOSMR</name>
<dbReference type="OrthoDB" id="3648309at2759"/>
<dbReference type="EMBL" id="LFYR01000585">
    <property type="protein sequence ID" value="KMZ73277.1"/>
    <property type="molecule type" value="Genomic_DNA"/>
</dbReference>
<dbReference type="PROSITE" id="PS51163">
    <property type="entry name" value="YRDC"/>
    <property type="match status" value="1"/>
</dbReference>
<dbReference type="AlphaFoldDB" id="A0A0K9PYH4"/>
<reference evidence="4" key="1">
    <citation type="journal article" date="2016" name="Nature">
        <title>The genome of the seagrass Zostera marina reveals angiosperm adaptation to the sea.</title>
        <authorList>
            <person name="Olsen J.L."/>
            <person name="Rouze P."/>
            <person name="Verhelst B."/>
            <person name="Lin Y.-C."/>
            <person name="Bayer T."/>
            <person name="Collen J."/>
            <person name="Dattolo E."/>
            <person name="De Paoli E."/>
            <person name="Dittami S."/>
            <person name="Maumus F."/>
            <person name="Michel G."/>
            <person name="Kersting A."/>
            <person name="Lauritano C."/>
            <person name="Lohaus R."/>
            <person name="Toepel M."/>
            <person name="Tonon T."/>
            <person name="Vanneste K."/>
            <person name="Amirebrahimi M."/>
            <person name="Brakel J."/>
            <person name="Bostroem C."/>
            <person name="Chovatia M."/>
            <person name="Grimwood J."/>
            <person name="Jenkins J.W."/>
            <person name="Jueterbock A."/>
            <person name="Mraz A."/>
            <person name="Stam W.T."/>
            <person name="Tice H."/>
            <person name="Bornberg-Bauer E."/>
            <person name="Green P.J."/>
            <person name="Pearson G.A."/>
            <person name="Procaccini G."/>
            <person name="Duarte C.M."/>
            <person name="Schmutz J."/>
            <person name="Reusch T.B.H."/>
            <person name="Van de Peer Y."/>
        </authorList>
    </citation>
    <scope>NUCLEOTIDE SEQUENCE [LARGE SCALE GENOMIC DNA]</scope>
    <source>
        <strain evidence="4">cv. Finnish</strain>
    </source>
</reference>
<dbReference type="Proteomes" id="UP000036987">
    <property type="component" value="Unassembled WGS sequence"/>
</dbReference>
<gene>
    <name evidence="3" type="ORF">ZOSMA_14G00380</name>
</gene>
<proteinExistence type="predicted"/>
<dbReference type="NCBIfam" id="TIGR00057">
    <property type="entry name" value="L-threonylcarbamoyladenylate synthase"/>
    <property type="match status" value="1"/>
</dbReference>
<feature type="domain" description="YrdC-like" evidence="2">
    <location>
        <begin position="95"/>
        <end position="297"/>
    </location>
</feature>
<dbReference type="Pfam" id="PF01300">
    <property type="entry name" value="Sua5_yciO_yrdC"/>
    <property type="match status" value="1"/>
</dbReference>
<organism evidence="3 4">
    <name type="scientific">Zostera marina</name>
    <name type="common">Eelgrass</name>
    <dbReference type="NCBI Taxonomy" id="29655"/>
    <lineage>
        <taxon>Eukaryota</taxon>
        <taxon>Viridiplantae</taxon>
        <taxon>Streptophyta</taxon>
        <taxon>Embryophyta</taxon>
        <taxon>Tracheophyta</taxon>
        <taxon>Spermatophyta</taxon>
        <taxon>Magnoliopsida</taxon>
        <taxon>Liliopsida</taxon>
        <taxon>Zosteraceae</taxon>
        <taxon>Zostera</taxon>
    </lineage>
</organism>
<evidence type="ECO:0000256" key="1">
    <source>
        <dbReference type="ARBA" id="ARBA00015492"/>
    </source>
</evidence>
<evidence type="ECO:0000259" key="2">
    <source>
        <dbReference type="PROSITE" id="PS51163"/>
    </source>
</evidence>
<evidence type="ECO:0000313" key="3">
    <source>
        <dbReference type="EMBL" id="KMZ73277.1"/>
    </source>
</evidence>
<dbReference type="GO" id="GO:0003725">
    <property type="term" value="F:double-stranded RNA binding"/>
    <property type="evidence" value="ECO:0007669"/>
    <property type="project" value="InterPro"/>
</dbReference>
<dbReference type="InterPro" id="IPR017945">
    <property type="entry name" value="DHBP_synth_RibB-like_a/b_dom"/>
</dbReference>
<dbReference type="OMA" id="PLTQGWE"/>
<comment type="caution">
    <text evidence="3">The sequence shown here is derived from an EMBL/GenBank/DDBJ whole genome shotgun (WGS) entry which is preliminary data.</text>
</comment>
<dbReference type="PANTHER" id="PTHR42828:SF3">
    <property type="entry name" value="THREONYLCARBAMOYL-AMP SYNTHASE"/>
    <property type="match status" value="1"/>
</dbReference>
<dbReference type="SUPFAM" id="SSF55821">
    <property type="entry name" value="YrdC/RibB"/>
    <property type="match status" value="1"/>
</dbReference>
<accession>A0A0K9PYH4</accession>
<dbReference type="Gene3D" id="3.90.870.10">
    <property type="entry name" value="DHBP synthase"/>
    <property type="match status" value="1"/>
</dbReference>
<evidence type="ECO:0000313" key="4">
    <source>
        <dbReference type="Proteomes" id="UP000036987"/>
    </source>
</evidence>
<dbReference type="PANTHER" id="PTHR42828">
    <property type="entry name" value="DHBP SYNTHASE RIBB-LIKE ALPHA/BETA DOMAIN-CONTAINING PROTEIN"/>
    <property type="match status" value="1"/>
</dbReference>
<dbReference type="STRING" id="29655.A0A0K9PYH4"/>
<keyword evidence="4" id="KW-1185">Reference proteome</keyword>
<protein>
    <recommendedName>
        <fullName evidence="1">Threonylcarbamoyl-AMP synthase</fullName>
    </recommendedName>
</protein>
<sequence>MSLPATIPNRPCATATSLSFCRSITTTTTASNLQDASRPLPFHLVHYRCNSFNPPMAMKKRSPKRLKYSSQRLYKKDNGDDKLLYVEMDSSGSDTWKLDSVVDLIKAGGVGVIPTDTVYAIVCDVNSHSSIERLRRIKDIEKTKPLSILCHSLKDIDTYTMGFPRGNDHGQTNIFRAVKNCLPGPYTFILPASKALPKQCIRHGSTTTFTTRKNVGVRIPDDSICQAILEKLKGPLISTSVKWPTEDRWMIDPVVIADIYDQEGLDFVIDGGIRAADPSTVVDMTENIPTIIRKGKGPKYHWMVSSDEEGSTDEEHQ</sequence>
<dbReference type="InterPro" id="IPR052532">
    <property type="entry name" value="SUA5_domain"/>
</dbReference>